<organism evidence="2 3">
    <name type="scientific">Streptomyces sedi</name>
    <dbReference type="NCBI Taxonomy" id="555059"/>
    <lineage>
        <taxon>Bacteria</taxon>
        <taxon>Bacillati</taxon>
        <taxon>Actinomycetota</taxon>
        <taxon>Actinomycetes</taxon>
        <taxon>Kitasatosporales</taxon>
        <taxon>Streptomycetaceae</taxon>
        <taxon>Streptomyces</taxon>
    </lineage>
</organism>
<name>A0A5C4UQZ5_9ACTN</name>
<sequence>MADHLRPVPDPDHREEHDEKEVARATAYLMEHLRLIADLTGQPLRALVESKAFGIHVLAYMVTLRHTDSRVHERATGLFFRLLQRGAEERELVARTVGHLYLLAGPERPRPRLVKG</sequence>
<dbReference type="RefSeq" id="WP_139649337.1">
    <property type="nucleotide sequence ID" value="NZ_BAAAZS010000035.1"/>
</dbReference>
<proteinExistence type="predicted"/>
<evidence type="ECO:0000313" key="3">
    <source>
        <dbReference type="Proteomes" id="UP000311713"/>
    </source>
</evidence>
<reference evidence="2 3" key="1">
    <citation type="submission" date="2019-06" db="EMBL/GenBank/DDBJ databases">
        <title>Draft genome of Streptomyces sedi sp. JCM16909.</title>
        <authorList>
            <person name="Klykleung N."/>
            <person name="Tanasupawat S."/>
            <person name="Kudo T."/>
            <person name="Yuki M."/>
            <person name="Ohkuma M."/>
        </authorList>
    </citation>
    <scope>NUCLEOTIDE SEQUENCE [LARGE SCALE GENOMIC DNA]</scope>
    <source>
        <strain evidence="2 3">JCM 16909</strain>
    </source>
</reference>
<dbReference type="Proteomes" id="UP000311713">
    <property type="component" value="Unassembled WGS sequence"/>
</dbReference>
<accession>A0A5C4UQZ5</accession>
<protein>
    <submittedName>
        <fullName evidence="2">Uncharacterized protein</fullName>
    </submittedName>
</protein>
<dbReference type="EMBL" id="VDGT01000026">
    <property type="protein sequence ID" value="TNM25898.1"/>
    <property type="molecule type" value="Genomic_DNA"/>
</dbReference>
<keyword evidence="3" id="KW-1185">Reference proteome</keyword>
<dbReference type="OrthoDB" id="9859289at2"/>
<comment type="caution">
    <text evidence="2">The sequence shown here is derived from an EMBL/GenBank/DDBJ whole genome shotgun (WGS) entry which is preliminary data.</text>
</comment>
<gene>
    <name evidence="2" type="ORF">FH715_25355</name>
</gene>
<feature type="region of interest" description="Disordered" evidence="1">
    <location>
        <begin position="1"/>
        <end position="20"/>
    </location>
</feature>
<evidence type="ECO:0000313" key="2">
    <source>
        <dbReference type="EMBL" id="TNM25898.1"/>
    </source>
</evidence>
<evidence type="ECO:0000256" key="1">
    <source>
        <dbReference type="SAM" id="MobiDB-lite"/>
    </source>
</evidence>
<dbReference type="AlphaFoldDB" id="A0A5C4UQZ5"/>